<evidence type="ECO:0000313" key="1">
    <source>
        <dbReference type="EMBL" id="SDS57617.1"/>
    </source>
</evidence>
<evidence type="ECO:0008006" key="3">
    <source>
        <dbReference type="Google" id="ProtNLM"/>
    </source>
</evidence>
<dbReference type="InterPro" id="IPR029058">
    <property type="entry name" value="AB_hydrolase_fold"/>
</dbReference>
<organism evidence="1 2">
    <name type="scientific">Friedmanniella luteola</name>
    <dbReference type="NCBI Taxonomy" id="546871"/>
    <lineage>
        <taxon>Bacteria</taxon>
        <taxon>Bacillati</taxon>
        <taxon>Actinomycetota</taxon>
        <taxon>Actinomycetes</taxon>
        <taxon>Propionibacteriales</taxon>
        <taxon>Nocardioidaceae</taxon>
        <taxon>Friedmanniella</taxon>
    </lineage>
</organism>
<reference evidence="1 2" key="1">
    <citation type="submission" date="2016-10" db="EMBL/GenBank/DDBJ databases">
        <authorList>
            <person name="de Groot N.N."/>
        </authorList>
    </citation>
    <scope>NUCLEOTIDE SEQUENCE [LARGE SCALE GENOMIC DNA]</scope>
    <source>
        <strain evidence="1 2">DSM 21741</strain>
    </source>
</reference>
<dbReference type="EMBL" id="LT629749">
    <property type="protein sequence ID" value="SDS57617.1"/>
    <property type="molecule type" value="Genomic_DNA"/>
</dbReference>
<gene>
    <name evidence="1" type="ORF">SAMN04488543_1986</name>
</gene>
<evidence type="ECO:0000313" key="2">
    <source>
        <dbReference type="Proteomes" id="UP000199092"/>
    </source>
</evidence>
<proteinExistence type="predicted"/>
<dbReference type="Gene3D" id="3.40.50.1820">
    <property type="entry name" value="alpha/beta hydrolase"/>
    <property type="match status" value="1"/>
</dbReference>
<dbReference type="STRING" id="546871.SAMN04488543_1986"/>
<dbReference type="SUPFAM" id="SSF53474">
    <property type="entry name" value="alpha/beta-Hydrolases"/>
    <property type="match status" value="1"/>
</dbReference>
<protein>
    <recommendedName>
        <fullName evidence="3">Alpha/beta hydrolase family protein</fullName>
    </recommendedName>
</protein>
<dbReference type="AlphaFoldDB" id="A0A1H1TBH9"/>
<accession>A0A1H1TBH9</accession>
<name>A0A1H1TBH9_9ACTN</name>
<dbReference type="OrthoDB" id="70765at2"/>
<sequence>MSVTPWFAQPDEPLGTAILLPGRQAGVATPLLHWPASLLTEMGWSVLGVTWEETRLDEAGVASEVRRCADAALAQARPGQPVLVVAKSLGTLALPWAVENGVPGAWLTPLLQDVAVAASVGVARQPTLLVGGTEDPHWQPQLAVGPGVTLLELPDADHGLQEVGQWRRSLLRQVEVFDRLAEMARQVLRSSSAVWRAR</sequence>
<keyword evidence="2" id="KW-1185">Reference proteome</keyword>
<dbReference type="Proteomes" id="UP000199092">
    <property type="component" value="Chromosome I"/>
</dbReference>
<dbReference type="RefSeq" id="WP_091412538.1">
    <property type="nucleotide sequence ID" value="NZ_LT629749.1"/>
</dbReference>